<dbReference type="SUPFAM" id="SSF89733">
    <property type="entry name" value="L-sulfolactate dehydrogenase-like"/>
    <property type="match status" value="1"/>
</dbReference>
<dbReference type="InterPro" id="IPR043143">
    <property type="entry name" value="Mal/L-sulf/L-lact_DH-like_NADP"/>
</dbReference>
<dbReference type="Pfam" id="PF02615">
    <property type="entry name" value="Ldh_2"/>
    <property type="match status" value="1"/>
</dbReference>
<reference evidence="3 4" key="1">
    <citation type="submission" date="2020-04" db="EMBL/GenBank/DDBJ databases">
        <authorList>
            <person name="Hogendoorn C."/>
        </authorList>
    </citation>
    <scope>NUCLEOTIDE SEQUENCE [LARGE SCALE GENOMIC DNA]</scope>
    <source>
        <strain evidence="3">COOX1</strain>
    </source>
</reference>
<evidence type="ECO:0000313" key="3">
    <source>
        <dbReference type="EMBL" id="CAB3392339.1"/>
    </source>
</evidence>
<dbReference type="AlphaFoldDB" id="A0A6F9E759"/>
<evidence type="ECO:0000256" key="1">
    <source>
        <dbReference type="ARBA" id="ARBA00006056"/>
    </source>
</evidence>
<comment type="similarity">
    <text evidence="1">Belongs to the LDH2/MDH2 oxidoreductase family.</text>
</comment>
<name>A0A6F9E759_9BACL</name>
<accession>A0A6F9E759</accession>
<dbReference type="Gene3D" id="3.30.1370.60">
    <property type="entry name" value="Hypothetical oxidoreductase yiak, domain 2"/>
    <property type="match status" value="1"/>
</dbReference>
<organism evidence="3 4">
    <name type="scientific">Kyrpidia spormannii</name>
    <dbReference type="NCBI Taxonomy" id="2055160"/>
    <lineage>
        <taxon>Bacteria</taxon>
        <taxon>Bacillati</taxon>
        <taxon>Bacillota</taxon>
        <taxon>Bacilli</taxon>
        <taxon>Bacillales</taxon>
        <taxon>Alicyclobacillaceae</taxon>
        <taxon>Kyrpidia</taxon>
    </lineage>
</organism>
<proteinExistence type="inferred from homology"/>
<keyword evidence="2" id="KW-0560">Oxidoreductase</keyword>
<sequence>MDRRIPARSLNGLVQSLLQGVGVPTEDAAVAAEVLVGTSLNGVDTHGITRLPVYLSRLQDRQINPAPSIARERMGASFGRVDGDNGLGQVVGARAMEFASQMAQETGVGLVAVRRSNHFGAAGYYCAGAAQRGLVALVVTNTPPAIPPWGGRKPFFGTNPVAFGFPAPTFPIVVDLSASAVARGHIILAAQRGEPIPADWAVDEAGRPTEDPQRALQGALLPVGGAKGYALAVAVEMMAGVITGAAVGSGVGWMYEKTGAPADVGHFLIVFDPFRFIPPDEYEQRVSSLIEQVHGAERAAGVNEIFLPGERRRRTREQRLKEGIPVDPKLWEELILWARRLDLDFPEPEIWESKA</sequence>
<dbReference type="Gene3D" id="1.10.1530.10">
    <property type="match status" value="1"/>
</dbReference>
<gene>
    <name evidence="3" type="ORF">COOX1_1361</name>
</gene>
<evidence type="ECO:0000256" key="2">
    <source>
        <dbReference type="ARBA" id="ARBA00023002"/>
    </source>
</evidence>
<dbReference type="InterPro" id="IPR036111">
    <property type="entry name" value="Mal/L-sulfo/L-lacto_DH-like_sf"/>
</dbReference>
<dbReference type="InterPro" id="IPR003767">
    <property type="entry name" value="Malate/L-lactate_DH-like"/>
</dbReference>
<evidence type="ECO:0000313" key="4">
    <source>
        <dbReference type="Proteomes" id="UP000502196"/>
    </source>
</evidence>
<dbReference type="InterPro" id="IPR043144">
    <property type="entry name" value="Mal/L-sulf/L-lact_DH-like_ah"/>
</dbReference>
<dbReference type="PANTHER" id="PTHR11091">
    <property type="entry name" value="OXIDOREDUCTASE-RELATED"/>
    <property type="match status" value="1"/>
</dbReference>
<protein>
    <submittedName>
        <fullName evidence="3">Malate/lactate/ureidoglycolate dehydrogenase, LDH2 family</fullName>
    </submittedName>
</protein>
<dbReference type="EMBL" id="LR792683">
    <property type="protein sequence ID" value="CAB3392339.1"/>
    <property type="molecule type" value="Genomic_DNA"/>
</dbReference>
<dbReference type="PANTHER" id="PTHR11091:SF0">
    <property type="entry name" value="MALATE DEHYDROGENASE"/>
    <property type="match status" value="1"/>
</dbReference>
<dbReference type="GO" id="GO:0016491">
    <property type="term" value="F:oxidoreductase activity"/>
    <property type="evidence" value="ECO:0007669"/>
    <property type="project" value="UniProtKB-KW"/>
</dbReference>
<dbReference type="Proteomes" id="UP000502196">
    <property type="component" value="Chromosome"/>
</dbReference>
<dbReference type="RefSeq" id="WP_170085347.1">
    <property type="nucleotide sequence ID" value="NZ_CP047972.1"/>
</dbReference>